<feature type="chain" id="PRO_5017083309" description="Peptidase YpeB-like protein" evidence="2">
    <location>
        <begin position="25"/>
        <end position="173"/>
    </location>
</feature>
<evidence type="ECO:0000313" key="3">
    <source>
        <dbReference type="EMBL" id="RBP01889.1"/>
    </source>
</evidence>
<feature type="compositionally biased region" description="Polar residues" evidence="1">
    <location>
        <begin position="29"/>
        <end position="53"/>
    </location>
</feature>
<dbReference type="Proteomes" id="UP000252254">
    <property type="component" value="Unassembled WGS sequence"/>
</dbReference>
<feature type="compositionally biased region" description="Acidic residues" evidence="1">
    <location>
        <begin position="62"/>
        <end position="87"/>
    </location>
</feature>
<name>A0A366EK75_9BACI</name>
<evidence type="ECO:0000256" key="2">
    <source>
        <dbReference type="SAM" id="SignalP"/>
    </source>
</evidence>
<dbReference type="EMBL" id="QNRI01000001">
    <property type="protein sequence ID" value="RBP01889.1"/>
    <property type="molecule type" value="Genomic_DNA"/>
</dbReference>
<dbReference type="PROSITE" id="PS51257">
    <property type="entry name" value="PROKAR_LIPOPROTEIN"/>
    <property type="match status" value="1"/>
</dbReference>
<organism evidence="3 4">
    <name type="scientific">Paraliobacillus ryukyuensis</name>
    <dbReference type="NCBI Taxonomy" id="200904"/>
    <lineage>
        <taxon>Bacteria</taxon>
        <taxon>Bacillati</taxon>
        <taxon>Bacillota</taxon>
        <taxon>Bacilli</taxon>
        <taxon>Bacillales</taxon>
        <taxon>Bacillaceae</taxon>
        <taxon>Paraliobacillus</taxon>
    </lineage>
</organism>
<feature type="signal peptide" evidence="2">
    <location>
        <begin position="1"/>
        <end position="24"/>
    </location>
</feature>
<sequence>MKRICFLIGVAFLLILVACSKDIADTQNKESGSTNDSSINENNSSTDNDQSDLTNEGSDSSDTNDDDMNNNNSEEDSTEANSDESEEDKASNDPSDTPDQNKQLTESQAVDKVRAKLKNEIGNETIVEVDHTDEDGNYVVHIYDIVENNGSSHTATRGWYTVNPTTEVIESLF</sequence>
<feature type="compositionally biased region" description="Polar residues" evidence="1">
    <location>
        <begin position="92"/>
        <end position="108"/>
    </location>
</feature>
<evidence type="ECO:0000313" key="4">
    <source>
        <dbReference type="Proteomes" id="UP000252254"/>
    </source>
</evidence>
<dbReference type="STRING" id="200904.GCA_900168775_01478"/>
<dbReference type="AlphaFoldDB" id="A0A366EK75"/>
<dbReference type="RefSeq" id="WP_147232377.1">
    <property type="nucleotide sequence ID" value="NZ_QNRI01000001.1"/>
</dbReference>
<reference evidence="3 4" key="1">
    <citation type="submission" date="2018-06" db="EMBL/GenBank/DDBJ databases">
        <title>Genomic Encyclopedia of Type Strains, Phase IV (KMG-IV): sequencing the most valuable type-strain genomes for metagenomic binning, comparative biology and taxonomic classification.</title>
        <authorList>
            <person name="Goeker M."/>
        </authorList>
    </citation>
    <scope>NUCLEOTIDE SEQUENCE [LARGE SCALE GENOMIC DNA]</scope>
    <source>
        <strain evidence="3 4">DSM 15140</strain>
    </source>
</reference>
<dbReference type="OrthoDB" id="574706at2"/>
<accession>A0A366EK75</accession>
<gene>
    <name evidence="3" type="ORF">DES48_101636</name>
</gene>
<comment type="caution">
    <text evidence="3">The sequence shown here is derived from an EMBL/GenBank/DDBJ whole genome shotgun (WGS) entry which is preliminary data.</text>
</comment>
<keyword evidence="2" id="KW-0732">Signal</keyword>
<feature type="region of interest" description="Disordered" evidence="1">
    <location>
        <begin position="26"/>
        <end position="109"/>
    </location>
</feature>
<protein>
    <recommendedName>
        <fullName evidence="5">Peptidase YpeB-like protein</fullName>
    </recommendedName>
</protein>
<evidence type="ECO:0000256" key="1">
    <source>
        <dbReference type="SAM" id="MobiDB-lite"/>
    </source>
</evidence>
<proteinExistence type="predicted"/>
<evidence type="ECO:0008006" key="5">
    <source>
        <dbReference type="Google" id="ProtNLM"/>
    </source>
</evidence>
<keyword evidence="4" id="KW-1185">Reference proteome</keyword>